<keyword evidence="4 7" id="KW-1133">Transmembrane helix</keyword>
<feature type="transmembrane region" description="Helical" evidence="7">
    <location>
        <begin position="370"/>
        <end position="388"/>
    </location>
</feature>
<dbReference type="AlphaFoldDB" id="A0A0X3P8R5"/>
<feature type="compositionally biased region" description="Low complexity" evidence="6">
    <location>
        <begin position="34"/>
        <end position="44"/>
    </location>
</feature>
<feature type="transmembrane region" description="Helical" evidence="7">
    <location>
        <begin position="206"/>
        <end position="225"/>
    </location>
</feature>
<evidence type="ECO:0008006" key="9">
    <source>
        <dbReference type="Google" id="ProtNLM"/>
    </source>
</evidence>
<accession>A0A0X3P8R5</accession>
<feature type="transmembrane region" description="Helical" evidence="7">
    <location>
        <begin position="246"/>
        <end position="262"/>
    </location>
</feature>
<evidence type="ECO:0000256" key="3">
    <source>
        <dbReference type="ARBA" id="ARBA00022692"/>
    </source>
</evidence>
<evidence type="ECO:0000256" key="2">
    <source>
        <dbReference type="ARBA" id="ARBA00005402"/>
    </source>
</evidence>
<proteinExistence type="inferred from homology"/>
<evidence type="ECO:0000256" key="6">
    <source>
        <dbReference type="SAM" id="MobiDB-lite"/>
    </source>
</evidence>
<feature type="transmembrane region" description="Helical" evidence="7">
    <location>
        <begin position="150"/>
        <end position="170"/>
    </location>
</feature>
<comment type="subcellular location">
    <subcellularLocation>
        <location evidence="1">Membrane</location>
        <topology evidence="1">Multi-pass membrane protein</topology>
    </subcellularLocation>
</comment>
<dbReference type="Gene3D" id="1.20.120.1630">
    <property type="match status" value="1"/>
</dbReference>
<dbReference type="GO" id="GO:0005637">
    <property type="term" value="C:nuclear inner membrane"/>
    <property type="evidence" value="ECO:0007669"/>
    <property type="project" value="TreeGrafter"/>
</dbReference>
<evidence type="ECO:0000313" key="8">
    <source>
        <dbReference type="EMBL" id="JAP44432.1"/>
    </source>
</evidence>
<dbReference type="PANTHER" id="PTHR21257:SF52">
    <property type="entry name" value="DELTA(14)-STEROL REDUCTASE TM7SF2"/>
    <property type="match status" value="1"/>
</dbReference>
<evidence type="ECO:0000256" key="1">
    <source>
        <dbReference type="ARBA" id="ARBA00004141"/>
    </source>
</evidence>
<evidence type="ECO:0000256" key="5">
    <source>
        <dbReference type="ARBA" id="ARBA00023136"/>
    </source>
</evidence>
<evidence type="ECO:0000256" key="7">
    <source>
        <dbReference type="SAM" id="Phobius"/>
    </source>
</evidence>
<organism evidence="8">
    <name type="scientific">Schistocephalus solidus</name>
    <name type="common">Tapeworm</name>
    <dbReference type="NCBI Taxonomy" id="70667"/>
    <lineage>
        <taxon>Eukaryota</taxon>
        <taxon>Metazoa</taxon>
        <taxon>Spiralia</taxon>
        <taxon>Lophotrochozoa</taxon>
        <taxon>Platyhelminthes</taxon>
        <taxon>Cestoda</taxon>
        <taxon>Eucestoda</taxon>
        <taxon>Diphyllobothriidea</taxon>
        <taxon>Diphyllobothriidae</taxon>
        <taxon>Schistocephalus</taxon>
    </lineage>
</organism>
<sequence length="575" mass="64404">MPSKKPKVTRSRSSSRSRGRPVSKKRSPSRRSTSRPSRARTPASESKVVRRRSPSLSDDEHSITPVKPTRQKKREVRPSSATRAVKSSTRSSVRLIEKLEAFHPSEVKTDSPTSRSVDAKPNSFSRRFASSVGCFLCFVYHGIFSEATGCILASLLLPFIVFYLNFLVLAPTSSENGTHLETPWGPGVSFLGALWPSSVHAYFDPYAALSVLGFYAFTMVVSRFIPFGRSFNVIAGGRRTDAKVNGLLVGLLCAAILGLLQWNGDHYVHGLKPVNLYHHWPGLLTVCTLLGFIVGMFVFWHAGGPQRYPFFSKHPGKSIVNSFYGLETRPRVFGTDFKLLLLYPSIIGLRILELALALRQYDEHGRLSPALFTVIALHGIYIIDFFVFEPTILSSFKMNHEGFGIFQTIRFFVIFPFMSGLNSFYLAVNYDAGHPNAQLRSRSTILLIASVSVFLLGLWIKRVSCNEKYLFRRDPHHPKFTDMNSVPTSSGKRLLAGGWWGRVRHPNYLGEALIAIGCSLPAGFASPIPWIGAFVLILFLVRRAVVVERSCATRYVSGWTRYTVLVPKRFLPRVY</sequence>
<feature type="transmembrane region" description="Helical" evidence="7">
    <location>
        <begin position="440"/>
        <end position="460"/>
    </location>
</feature>
<protein>
    <recommendedName>
        <fullName evidence="9">Lamin-B receptor</fullName>
    </recommendedName>
</protein>
<dbReference type="InterPro" id="IPR001171">
    <property type="entry name" value="ERG24_DHCR-like"/>
</dbReference>
<feature type="transmembrane region" description="Helical" evidence="7">
    <location>
        <begin position="409"/>
        <end position="428"/>
    </location>
</feature>
<feature type="compositionally biased region" description="Polar residues" evidence="6">
    <location>
        <begin position="79"/>
        <end position="89"/>
    </location>
</feature>
<reference evidence="8" key="1">
    <citation type="submission" date="2016-01" db="EMBL/GenBank/DDBJ databases">
        <title>Reference transcriptome for the parasite Schistocephalus solidus: insights into the molecular evolution of parasitism.</title>
        <authorList>
            <person name="Hebert F.O."/>
            <person name="Grambauer S."/>
            <person name="Barber I."/>
            <person name="Landry C.R."/>
            <person name="Aubin-Horth N."/>
        </authorList>
    </citation>
    <scope>NUCLEOTIDE SEQUENCE</scope>
</reference>
<dbReference type="GO" id="GO:0006695">
    <property type="term" value="P:cholesterol biosynthetic process"/>
    <property type="evidence" value="ECO:0007669"/>
    <property type="project" value="TreeGrafter"/>
</dbReference>
<name>A0A0X3P8R5_SCHSO</name>
<dbReference type="GO" id="GO:0050613">
    <property type="term" value="F:Delta14-sterol reductase activity"/>
    <property type="evidence" value="ECO:0007669"/>
    <property type="project" value="TreeGrafter"/>
</dbReference>
<gene>
    <name evidence="8" type="ORF">TR132468</name>
</gene>
<dbReference type="GO" id="GO:0005789">
    <property type="term" value="C:endoplasmic reticulum membrane"/>
    <property type="evidence" value="ECO:0007669"/>
    <property type="project" value="TreeGrafter"/>
</dbReference>
<dbReference type="Pfam" id="PF01222">
    <property type="entry name" value="ERG4_ERG24"/>
    <property type="match status" value="1"/>
</dbReference>
<comment type="similarity">
    <text evidence="2">Belongs to the ERG4/ERG24 family.</text>
</comment>
<keyword evidence="5 7" id="KW-0472">Membrane</keyword>
<feature type="region of interest" description="Disordered" evidence="6">
    <location>
        <begin position="1"/>
        <end position="89"/>
    </location>
</feature>
<keyword evidence="3 7" id="KW-0812">Transmembrane</keyword>
<feature type="transmembrane region" description="Helical" evidence="7">
    <location>
        <begin position="282"/>
        <end position="303"/>
    </location>
</feature>
<feature type="transmembrane region" description="Helical" evidence="7">
    <location>
        <begin position="512"/>
        <end position="541"/>
    </location>
</feature>
<evidence type="ECO:0000256" key="4">
    <source>
        <dbReference type="ARBA" id="ARBA00022989"/>
    </source>
</evidence>
<feature type="compositionally biased region" description="Basic residues" evidence="6">
    <location>
        <begin position="1"/>
        <end position="33"/>
    </location>
</feature>
<dbReference type="EMBL" id="GEEE01018793">
    <property type="protein sequence ID" value="JAP44432.1"/>
    <property type="molecule type" value="Transcribed_RNA"/>
</dbReference>
<dbReference type="PANTHER" id="PTHR21257">
    <property type="entry name" value="DELTA(14)-STEROL REDUCTASE"/>
    <property type="match status" value="1"/>
</dbReference>